<keyword evidence="8" id="KW-1185">Reference proteome</keyword>
<dbReference type="PROSITE" id="PS50812">
    <property type="entry name" value="PWWP"/>
    <property type="match status" value="1"/>
</dbReference>
<feature type="compositionally biased region" description="Polar residues" evidence="4">
    <location>
        <begin position="497"/>
        <end position="508"/>
    </location>
</feature>
<dbReference type="Pfam" id="PF07496">
    <property type="entry name" value="zf-CW"/>
    <property type="match status" value="1"/>
</dbReference>
<dbReference type="CDD" id="cd20145">
    <property type="entry name" value="PWWP_ZCWPW1"/>
    <property type="match status" value="1"/>
</dbReference>
<dbReference type="AlphaFoldDB" id="A0AA35L918"/>
<feature type="region of interest" description="Disordered" evidence="4">
    <location>
        <begin position="449"/>
        <end position="589"/>
    </location>
</feature>
<feature type="compositionally biased region" description="Basic and acidic residues" evidence="4">
    <location>
        <begin position="481"/>
        <end position="490"/>
    </location>
</feature>
<name>A0AA35L918_9SAUR</name>
<dbReference type="EMBL" id="OX395138">
    <property type="protein sequence ID" value="CAI5791566.1"/>
    <property type="molecule type" value="Genomic_DNA"/>
</dbReference>
<accession>A0AA35L918</accession>
<dbReference type="Pfam" id="PF00855">
    <property type="entry name" value="PWWP"/>
    <property type="match status" value="1"/>
</dbReference>
<evidence type="ECO:0000256" key="3">
    <source>
        <dbReference type="ARBA" id="ARBA00022833"/>
    </source>
</evidence>
<evidence type="ECO:0000259" key="5">
    <source>
        <dbReference type="PROSITE" id="PS50812"/>
    </source>
</evidence>
<feature type="region of interest" description="Disordered" evidence="4">
    <location>
        <begin position="172"/>
        <end position="243"/>
    </location>
</feature>
<proteinExistence type="predicted"/>
<protein>
    <submittedName>
        <fullName evidence="7">Finger CW-type PWWP domain 1</fullName>
    </submittedName>
</protein>
<reference evidence="7" key="1">
    <citation type="submission" date="2022-12" db="EMBL/GenBank/DDBJ databases">
        <authorList>
            <person name="Alioto T."/>
            <person name="Alioto T."/>
            <person name="Gomez Garrido J."/>
        </authorList>
    </citation>
    <scope>NUCLEOTIDE SEQUENCE</scope>
</reference>
<dbReference type="Gene3D" id="2.30.30.140">
    <property type="match status" value="1"/>
</dbReference>
<dbReference type="PANTHER" id="PTHR15999">
    <property type="entry name" value="ZINC FINGER CW-TYPE PWWP DOMAIN PROTEIN 1"/>
    <property type="match status" value="1"/>
</dbReference>
<feature type="region of interest" description="Disordered" evidence="4">
    <location>
        <begin position="1"/>
        <end position="25"/>
    </location>
</feature>
<keyword evidence="3" id="KW-0862">Zinc</keyword>
<feature type="compositionally biased region" description="Low complexity" evidence="4">
    <location>
        <begin position="563"/>
        <end position="573"/>
    </location>
</feature>
<dbReference type="Gene3D" id="3.30.40.100">
    <property type="match status" value="1"/>
</dbReference>
<gene>
    <name evidence="7" type="ORF">PODLI_1B005083</name>
</gene>
<feature type="domain" description="PWWP" evidence="5">
    <location>
        <begin position="312"/>
        <end position="384"/>
    </location>
</feature>
<organism evidence="7 8">
    <name type="scientific">Podarcis lilfordi</name>
    <name type="common">Lilford's wall lizard</name>
    <dbReference type="NCBI Taxonomy" id="74358"/>
    <lineage>
        <taxon>Eukaryota</taxon>
        <taxon>Metazoa</taxon>
        <taxon>Chordata</taxon>
        <taxon>Craniata</taxon>
        <taxon>Vertebrata</taxon>
        <taxon>Euteleostomi</taxon>
        <taxon>Lepidosauria</taxon>
        <taxon>Squamata</taxon>
        <taxon>Bifurcata</taxon>
        <taxon>Unidentata</taxon>
        <taxon>Episquamata</taxon>
        <taxon>Laterata</taxon>
        <taxon>Lacertibaenia</taxon>
        <taxon>Lacertidae</taxon>
        <taxon>Podarcis</taxon>
    </lineage>
</organism>
<dbReference type="InterPro" id="IPR042778">
    <property type="entry name" value="ZCWPW1/ZCWPW2"/>
</dbReference>
<dbReference type="Proteomes" id="UP001178461">
    <property type="component" value="Chromosome 13"/>
</dbReference>
<evidence type="ECO:0000259" key="6">
    <source>
        <dbReference type="PROSITE" id="PS51050"/>
    </source>
</evidence>
<keyword evidence="2" id="KW-0863">Zinc-finger</keyword>
<dbReference type="PROSITE" id="PS51050">
    <property type="entry name" value="ZF_CW"/>
    <property type="match status" value="1"/>
</dbReference>
<dbReference type="PANTHER" id="PTHR15999:SF2">
    <property type="entry name" value="ZINC FINGER CW-TYPE PWWP DOMAIN PROTEIN 1"/>
    <property type="match status" value="1"/>
</dbReference>
<feature type="region of interest" description="Disordered" evidence="4">
    <location>
        <begin position="38"/>
        <end position="107"/>
    </location>
</feature>
<dbReference type="GO" id="GO:0008270">
    <property type="term" value="F:zinc ion binding"/>
    <property type="evidence" value="ECO:0007669"/>
    <property type="project" value="UniProtKB-KW"/>
</dbReference>
<sequence length="644" mass="71347">MASQNNKGEAGKVPKRTFAPPVAKPHELFAKGELLELQDKQEGAETKGIPAPLHHAHAPRDRIAAKPVKTPKAQDKRKKGSPPARTVKEEDCKKDPGMARNEEGGLTDAQFEEIVQSALQKPLQECMEDSAKRTISAKPTEKQDLGRKTLGVSPVAEDVVFGKKSEVIVSELDQKRHLLKKKNHGTHSVNKDRQEKNEKSGGDNGGRKENRKGAPKKKVQGNAHVRVDQEEMQEKEEADRGGSGCSWCMAWVQCSYPTCEKWRRLSSDIDPSVLSEDWTCSQNPDPEHNSCSIPEETWSGSENEVVYAVYIPGSIVWAKQYGYPWWPGIIEADPDIGEYFLFSSQADSLPCKYHVTFLGSSVTRAWISASMLRNFEESYVKGKGVAKLKNKGDKRDFEAAVKMANEAEQLSIQERIRIFGFYSRFSGRESLKNNRDLKDHVHVTCKPPAKRIREPKGGKKNVSASNESQEKLLPETPVMKSDGDFKKKTNIEGAKQIKSSTEGTPLSSKRSRKEMAVPKAAAVPKGSVQTKARDAQKGSKSSFAAPWSKSATAEQLSSCRYGSSPPLMPSSYPSKKDSMSKADVSPVTESELMLNRGVVGLEESSEAVAQEKEEDETFSSQEMAVFAEEKNYSSDEFSLVLFEE</sequence>
<evidence type="ECO:0000256" key="2">
    <source>
        <dbReference type="ARBA" id="ARBA00022771"/>
    </source>
</evidence>
<evidence type="ECO:0000256" key="4">
    <source>
        <dbReference type="SAM" id="MobiDB-lite"/>
    </source>
</evidence>
<feature type="compositionally biased region" description="Basic and acidic residues" evidence="4">
    <location>
        <begin position="86"/>
        <end position="103"/>
    </location>
</feature>
<evidence type="ECO:0000313" key="8">
    <source>
        <dbReference type="Proteomes" id="UP001178461"/>
    </source>
</evidence>
<feature type="compositionally biased region" description="Basic and acidic residues" evidence="4">
    <location>
        <begin position="189"/>
        <end position="212"/>
    </location>
</feature>
<keyword evidence="1" id="KW-0479">Metal-binding</keyword>
<dbReference type="SUPFAM" id="SSF63748">
    <property type="entry name" value="Tudor/PWWP/MBT"/>
    <property type="match status" value="1"/>
</dbReference>
<feature type="domain" description="CW-type" evidence="6">
    <location>
        <begin position="245"/>
        <end position="299"/>
    </location>
</feature>
<evidence type="ECO:0000256" key="1">
    <source>
        <dbReference type="ARBA" id="ARBA00022723"/>
    </source>
</evidence>
<feature type="compositionally biased region" description="Polar residues" evidence="4">
    <location>
        <begin position="549"/>
        <end position="561"/>
    </location>
</feature>
<evidence type="ECO:0000313" key="7">
    <source>
        <dbReference type="EMBL" id="CAI5791566.1"/>
    </source>
</evidence>
<feature type="region of interest" description="Disordered" evidence="4">
    <location>
        <begin position="125"/>
        <end position="149"/>
    </location>
</feature>
<dbReference type="GO" id="GO:0005634">
    <property type="term" value="C:nucleus"/>
    <property type="evidence" value="ECO:0007669"/>
    <property type="project" value="TreeGrafter"/>
</dbReference>
<dbReference type="SMART" id="SM00293">
    <property type="entry name" value="PWWP"/>
    <property type="match status" value="1"/>
</dbReference>
<dbReference type="InterPro" id="IPR011124">
    <property type="entry name" value="Znf_CW"/>
</dbReference>
<dbReference type="InterPro" id="IPR000313">
    <property type="entry name" value="PWWP_dom"/>
</dbReference>